<feature type="region of interest" description="Disordered" evidence="2">
    <location>
        <begin position="1"/>
        <end position="22"/>
    </location>
</feature>
<feature type="region of interest" description="Disordered" evidence="2">
    <location>
        <begin position="67"/>
        <end position="124"/>
    </location>
</feature>
<feature type="compositionally biased region" description="Acidic residues" evidence="2">
    <location>
        <begin position="72"/>
        <end position="85"/>
    </location>
</feature>
<protein>
    <submittedName>
        <fullName evidence="3">Uncharacterized protein</fullName>
    </submittedName>
</protein>
<keyword evidence="1" id="KW-0175">Coiled coil</keyword>
<gene>
    <name evidence="3" type="ORF">METZ01_LOCUS349140</name>
</gene>
<feature type="compositionally biased region" description="Polar residues" evidence="2">
    <location>
        <begin position="100"/>
        <end position="116"/>
    </location>
</feature>
<sequence>GLKPNYQLNIKAQPGQKSKRISTQAKEILVSQLYIGASGEELAELQEEQQQIEEEAETAMNSIYDVWGFGSDETDDYQEDEDNSEDASQKQQEVDEDSNISDTTNEYGQQNESNNQNKREDESIRLPTAMPLTVRIQLLEFLQEQIELQILGIAESRRSFFADQIEFAKPTKKSGIFTKRSGTNGPVLKPDGPLLTKFNQLIANYQEDSEWNNESGETEPLDYREMVSGLTVYVDSARQREENLSKSLAKVTLTYQPEVYFIEMNIRGKIDQIGKFIYAIEDSSKWIYVKGLKINIADKNKRTLGINLSLVAKIL</sequence>
<feature type="compositionally biased region" description="Polar residues" evidence="2">
    <location>
        <begin position="1"/>
        <end position="10"/>
    </location>
</feature>
<proteinExistence type="predicted"/>
<feature type="coiled-coil region" evidence="1">
    <location>
        <begin position="35"/>
        <end position="62"/>
    </location>
</feature>
<reference evidence="3" key="1">
    <citation type="submission" date="2018-05" db="EMBL/GenBank/DDBJ databases">
        <authorList>
            <person name="Lanie J.A."/>
            <person name="Ng W.-L."/>
            <person name="Kazmierczak K.M."/>
            <person name="Andrzejewski T.M."/>
            <person name="Davidsen T.M."/>
            <person name="Wayne K.J."/>
            <person name="Tettelin H."/>
            <person name="Glass J.I."/>
            <person name="Rusch D."/>
            <person name="Podicherti R."/>
            <person name="Tsui H.-C.T."/>
            <person name="Winkler M.E."/>
        </authorList>
    </citation>
    <scope>NUCLEOTIDE SEQUENCE</scope>
</reference>
<accession>A0A382RF81</accession>
<evidence type="ECO:0000256" key="1">
    <source>
        <dbReference type="SAM" id="Coils"/>
    </source>
</evidence>
<organism evidence="3">
    <name type="scientific">marine metagenome</name>
    <dbReference type="NCBI Taxonomy" id="408172"/>
    <lineage>
        <taxon>unclassified sequences</taxon>
        <taxon>metagenomes</taxon>
        <taxon>ecological metagenomes</taxon>
    </lineage>
</organism>
<dbReference type="AlphaFoldDB" id="A0A382RF81"/>
<evidence type="ECO:0000313" key="3">
    <source>
        <dbReference type="EMBL" id="SVC96286.1"/>
    </source>
</evidence>
<name>A0A382RF81_9ZZZZ</name>
<feature type="non-terminal residue" evidence="3">
    <location>
        <position position="1"/>
    </location>
</feature>
<evidence type="ECO:0000256" key="2">
    <source>
        <dbReference type="SAM" id="MobiDB-lite"/>
    </source>
</evidence>
<dbReference type="EMBL" id="UINC01121254">
    <property type="protein sequence ID" value="SVC96286.1"/>
    <property type="molecule type" value="Genomic_DNA"/>
</dbReference>